<sequence>MSLLRNVLTFGSTWPRPAAVKVPKSTNTVFDSRDWLRHFNPQSQLSDEPYENMEDVLFDCGTFIKVYTQPPFMPKYIDDDILMVKIGGAFVTPGIYDGPNPTPPRAGVGVYFGFGNFLNVSQPIDNIFEMIPGGIHTQLHIDIQAAVSAIDVVSNAWWIKNKMKNINRVVFGTLNAELINAICYNVTEWRKNNWVDQQGNKVQDWEQLNELDISIRNLGLEVQFWLIEGWNFEGPNLALNAVGLGQEVPNAPNPKLVANYDSVLSWD</sequence>
<dbReference type="AlphaFoldDB" id="U4L7J9"/>
<keyword evidence="2" id="KW-1185">Reference proteome</keyword>
<dbReference type="Gene3D" id="3.30.420.10">
    <property type="entry name" value="Ribonuclease H-like superfamily/Ribonuclease H"/>
    <property type="match status" value="1"/>
</dbReference>
<dbReference type="InterPro" id="IPR036397">
    <property type="entry name" value="RNaseH_sf"/>
</dbReference>
<dbReference type="GO" id="GO:0003676">
    <property type="term" value="F:nucleic acid binding"/>
    <property type="evidence" value="ECO:0007669"/>
    <property type="project" value="InterPro"/>
</dbReference>
<accession>U4L7J9</accession>
<gene>
    <name evidence="1" type="ORF">PCON_08477</name>
</gene>
<dbReference type="Proteomes" id="UP000018144">
    <property type="component" value="Unassembled WGS sequence"/>
</dbReference>
<evidence type="ECO:0000313" key="1">
    <source>
        <dbReference type="EMBL" id="CCX08884.1"/>
    </source>
</evidence>
<proteinExistence type="predicted"/>
<organism evidence="1 2">
    <name type="scientific">Pyronema omphalodes (strain CBS 100304)</name>
    <name type="common">Pyronema confluens</name>
    <dbReference type="NCBI Taxonomy" id="1076935"/>
    <lineage>
        <taxon>Eukaryota</taxon>
        <taxon>Fungi</taxon>
        <taxon>Dikarya</taxon>
        <taxon>Ascomycota</taxon>
        <taxon>Pezizomycotina</taxon>
        <taxon>Pezizomycetes</taxon>
        <taxon>Pezizales</taxon>
        <taxon>Pyronemataceae</taxon>
        <taxon>Pyronema</taxon>
    </lineage>
</organism>
<dbReference type="OrthoDB" id="407198at2759"/>
<protein>
    <submittedName>
        <fullName evidence="1">Similar to Ribonuclease H1 acc. no. O60930</fullName>
    </submittedName>
</protein>
<evidence type="ECO:0000313" key="2">
    <source>
        <dbReference type="Proteomes" id="UP000018144"/>
    </source>
</evidence>
<dbReference type="STRING" id="1076935.U4L7J9"/>
<reference evidence="1 2" key="1">
    <citation type="journal article" date="2013" name="PLoS Genet.">
        <title>The genome and development-dependent transcriptomes of Pyronema confluens: a window into fungal evolution.</title>
        <authorList>
            <person name="Traeger S."/>
            <person name="Altegoer F."/>
            <person name="Freitag M."/>
            <person name="Gabaldon T."/>
            <person name="Kempken F."/>
            <person name="Kumar A."/>
            <person name="Marcet-Houben M."/>
            <person name="Poggeler S."/>
            <person name="Stajich J.E."/>
            <person name="Nowrousian M."/>
        </authorList>
    </citation>
    <scope>NUCLEOTIDE SEQUENCE [LARGE SCALE GENOMIC DNA]</scope>
    <source>
        <strain evidence="2">CBS 100304</strain>
        <tissue evidence="1">Vegetative mycelium</tissue>
    </source>
</reference>
<dbReference type="EMBL" id="HF935434">
    <property type="protein sequence ID" value="CCX08884.1"/>
    <property type="molecule type" value="Genomic_DNA"/>
</dbReference>
<name>U4L7J9_PYROM</name>